<feature type="compositionally biased region" description="Low complexity" evidence="1">
    <location>
        <begin position="270"/>
        <end position="292"/>
    </location>
</feature>
<feature type="compositionally biased region" description="Polar residues" evidence="1">
    <location>
        <begin position="117"/>
        <end position="134"/>
    </location>
</feature>
<accession>A0A395IHR3</accession>
<protein>
    <submittedName>
        <fullName evidence="2">Uncharacterized protein</fullName>
    </submittedName>
</protein>
<feature type="compositionally biased region" description="Low complexity" evidence="1">
    <location>
        <begin position="213"/>
        <end position="227"/>
    </location>
</feature>
<feature type="compositionally biased region" description="Basic residues" evidence="1">
    <location>
        <begin position="345"/>
        <end position="354"/>
    </location>
</feature>
<dbReference type="EMBL" id="QKRW01000047">
    <property type="protein sequence ID" value="RAL59865.1"/>
    <property type="molecule type" value="Genomic_DNA"/>
</dbReference>
<evidence type="ECO:0000256" key="1">
    <source>
        <dbReference type="SAM" id="MobiDB-lite"/>
    </source>
</evidence>
<comment type="caution">
    <text evidence="2">The sequence shown here is derived from an EMBL/GenBank/DDBJ whole genome shotgun (WGS) entry which is preliminary data.</text>
</comment>
<dbReference type="Proteomes" id="UP000249056">
    <property type="component" value="Unassembled WGS sequence"/>
</dbReference>
<dbReference type="OrthoDB" id="3534485at2759"/>
<dbReference type="AlphaFoldDB" id="A0A395IHR3"/>
<feature type="compositionally biased region" description="Pro residues" evidence="1">
    <location>
        <begin position="259"/>
        <end position="269"/>
    </location>
</feature>
<proteinExistence type="predicted"/>
<name>A0A395IHR3_9HELO</name>
<feature type="region of interest" description="Disordered" evidence="1">
    <location>
        <begin position="255"/>
        <end position="303"/>
    </location>
</feature>
<feature type="compositionally biased region" description="Polar residues" evidence="1">
    <location>
        <begin position="228"/>
        <end position="243"/>
    </location>
</feature>
<sequence>MKYKNSEGATGVRPLRMKSQIQPSGLYRDVKNALGNGDDEIVAQGHVRMASEPERTGSPGAVQQAGRLVSDSELVKRILRNPYANMARKLDDPPEFATQNSRRRNAGPIYLPAPNKNAYSSTSRPFMRVNTRSPSPKMYTVRSPPPTDRPYRHLSQRPDGGIARVDTLPSQESDSHESKSSATGHNYPPTISRIPSIPSPPNTPPTALFRSGTINTTSTVPSSPTQTGAYTQSRHNTCSTMASSVASNKVSPIIGPSPFSNPSPCPKPSPFLSSPPLHNPQTHYSPPTISTPHPSPTPHQINPSQESIALTEQLVREGIYGGIVYGIGVPPSSLANQIPKPSAPHLRRKNKRAEKRTQFLSSEKRKGRETRDEYAGEG</sequence>
<feature type="region of interest" description="Disordered" evidence="1">
    <location>
        <begin position="330"/>
        <end position="378"/>
    </location>
</feature>
<reference evidence="2 3" key="1">
    <citation type="submission" date="2018-06" db="EMBL/GenBank/DDBJ databases">
        <title>Genome Sequence of the Brown Rot Fungal Pathogen Monilinia fructigena.</title>
        <authorList>
            <person name="Landi L."/>
            <person name="De Miccolis Angelini R.M."/>
            <person name="Pollastro S."/>
            <person name="Abate D."/>
            <person name="Faretra F."/>
            <person name="Romanazzi G."/>
        </authorList>
    </citation>
    <scope>NUCLEOTIDE SEQUENCE [LARGE SCALE GENOMIC DNA]</scope>
    <source>
        <strain evidence="2 3">Mfrg269</strain>
    </source>
</reference>
<keyword evidence="3" id="KW-1185">Reference proteome</keyword>
<feature type="compositionally biased region" description="Basic and acidic residues" evidence="1">
    <location>
        <begin position="362"/>
        <end position="378"/>
    </location>
</feature>
<evidence type="ECO:0000313" key="2">
    <source>
        <dbReference type="EMBL" id="RAL59865.1"/>
    </source>
</evidence>
<organism evidence="2 3">
    <name type="scientific">Monilinia fructigena</name>
    <dbReference type="NCBI Taxonomy" id="38457"/>
    <lineage>
        <taxon>Eukaryota</taxon>
        <taxon>Fungi</taxon>
        <taxon>Dikarya</taxon>
        <taxon>Ascomycota</taxon>
        <taxon>Pezizomycotina</taxon>
        <taxon>Leotiomycetes</taxon>
        <taxon>Helotiales</taxon>
        <taxon>Sclerotiniaceae</taxon>
        <taxon>Monilinia</taxon>
    </lineage>
</organism>
<evidence type="ECO:0000313" key="3">
    <source>
        <dbReference type="Proteomes" id="UP000249056"/>
    </source>
</evidence>
<gene>
    <name evidence="2" type="ORF">DID88_000494</name>
</gene>
<feature type="region of interest" description="Disordered" evidence="1">
    <location>
        <begin position="86"/>
        <end position="243"/>
    </location>
</feature>